<dbReference type="Proteomes" id="UP000005324">
    <property type="component" value="Unassembled WGS sequence"/>
</dbReference>
<feature type="compositionally biased region" description="Basic and acidic residues" evidence="1">
    <location>
        <begin position="27"/>
        <end position="38"/>
    </location>
</feature>
<feature type="region of interest" description="Disordered" evidence="1">
    <location>
        <begin position="23"/>
        <end position="74"/>
    </location>
</feature>
<reference evidence="2 3" key="1">
    <citation type="submission" date="2010-04" db="EMBL/GenBank/DDBJ databases">
        <authorList>
            <person name="Qin X."/>
            <person name="Bachman B."/>
            <person name="Battles P."/>
            <person name="Bell A."/>
            <person name="Bess C."/>
            <person name="Bickham C."/>
            <person name="Chaboub L."/>
            <person name="Chen D."/>
            <person name="Coyle M."/>
            <person name="Deiros D.R."/>
            <person name="Dinh H."/>
            <person name="Forbes L."/>
            <person name="Fowler G."/>
            <person name="Francisco L."/>
            <person name="Fu Q."/>
            <person name="Gubbala S."/>
            <person name="Hale W."/>
            <person name="Han Y."/>
            <person name="Hemphill L."/>
            <person name="Highlander S.K."/>
            <person name="Hirani K."/>
            <person name="Hogues M."/>
            <person name="Jackson L."/>
            <person name="Jakkamsetti A."/>
            <person name="Javaid M."/>
            <person name="Jiang H."/>
            <person name="Korchina V."/>
            <person name="Kovar C."/>
            <person name="Lara F."/>
            <person name="Lee S."/>
            <person name="Mata R."/>
            <person name="Mathew T."/>
            <person name="Moen C."/>
            <person name="Morales K."/>
            <person name="Munidasa M."/>
            <person name="Nazareth L."/>
            <person name="Ngo R."/>
            <person name="Nguyen L."/>
            <person name="Okwuonu G."/>
            <person name="Ongeri F."/>
            <person name="Patil S."/>
            <person name="Petrosino J."/>
            <person name="Pham C."/>
            <person name="Pham P."/>
            <person name="Pu L.-L."/>
            <person name="Puazo M."/>
            <person name="Raj R."/>
            <person name="Reid J."/>
            <person name="Rouhana J."/>
            <person name="Saada N."/>
            <person name="Shang Y."/>
            <person name="Simmons D."/>
            <person name="Thornton R."/>
            <person name="Warren J."/>
            <person name="Weissenberger G."/>
            <person name="Zhang J."/>
            <person name="Zhang L."/>
            <person name="Zhou C."/>
            <person name="Zhu D."/>
            <person name="Muzny D."/>
            <person name="Worley K."/>
            <person name="Gibbs R."/>
        </authorList>
    </citation>
    <scope>NUCLEOTIDE SEQUENCE [LARGE SCALE GENOMIC DNA]</scope>
    <source>
        <strain evidence="2 3">ATCC 49957</strain>
    </source>
</reference>
<name>D5RNK7_9PROT</name>
<evidence type="ECO:0000313" key="3">
    <source>
        <dbReference type="Proteomes" id="UP000005324"/>
    </source>
</evidence>
<feature type="compositionally biased region" description="Low complexity" evidence="1">
    <location>
        <begin position="42"/>
        <end position="54"/>
    </location>
</feature>
<dbReference type="AlphaFoldDB" id="D5RNK7"/>
<feature type="compositionally biased region" description="Basic residues" evidence="1">
    <location>
        <begin position="64"/>
        <end position="74"/>
    </location>
</feature>
<dbReference type="EMBL" id="ADVL01000502">
    <property type="protein sequence ID" value="EFH11113.1"/>
    <property type="molecule type" value="Genomic_DNA"/>
</dbReference>
<evidence type="ECO:0000313" key="2">
    <source>
        <dbReference type="EMBL" id="EFH11113.1"/>
    </source>
</evidence>
<keyword evidence="3" id="KW-1185">Reference proteome</keyword>
<gene>
    <name evidence="2" type="ORF">HMPREF0731_2668</name>
</gene>
<organism evidence="2 3">
    <name type="scientific">Pseudoroseomonas cervicalis ATCC 49957</name>
    <dbReference type="NCBI Taxonomy" id="525371"/>
    <lineage>
        <taxon>Bacteria</taxon>
        <taxon>Pseudomonadati</taxon>
        <taxon>Pseudomonadota</taxon>
        <taxon>Alphaproteobacteria</taxon>
        <taxon>Acetobacterales</taxon>
        <taxon>Roseomonadaceae</taxon>
        <taxon>Roseomonas</taxon>
    </lineage>
</organism>
<proteinExistence type="predicted"/>
<comment type="caution">
    <text evidence="2">The sequence shown here is derived from an EMBL/GenBank/DDBJ whole genome shotgun (WGS) entry which is preliminary data.</text>
</comment>
<feature type="non-terminal residue" evidence="2">
    <location>
        <position position="74"/>
    </location>
</feature>
<protein>
    <submittedName>
        <fullName evidence="2">Uncharacterized protein</fullName>
    </submittedName>
</protein>
<evidence type="ECO:0000256" key="1">
    <source>
        <dbReference type="SAM" id="MobiDB-lite"/>
    </source>
</evidence>
<dbReference type="HOGENOM" id="CLU_2693837_0_0_5"/>
<accession>D5RNK7</accession>
<sequence>MATRTGPAGCIPVALPWITKRPSLYDAPHDESAEELPHAHQGPAAGRLRRAGPGARPGAGGSPPRRRLQLRQPR</sequence>